<sequence length="220" mass="23808">MPPRRTTTQQPQIDRLTLGALTEGDPAELRARADLEAVGYADLALPALDLAGGVVNEARFAGVSADETTLQGSRFVDVELEQVNLPVVWAARCEWRDVRVTGRLGSFEAYEAQWRSVHFVGCKISYLNLRGAELIDVAFTDCVVEELDLSGAVARRVALRGSRVGALSVQQARLEDVDLRGCELQELSGLLDLRGATISPDQLPVLAPLMAQGLGLRVEA</sequence>
<gene>
    <name evidence="1" type="ORF">ACFPYL_21255</name>
</gene>
<evidence type="ECO:0000313" key="2">
    <source>
        <dbReference type="Proteomes" id="UP001596135"/>
    </source>
</evidence>
<dbReference type="Proteomes" id="UP001596135">
    <property type="component" value="Unassembled WGS sequence"/>
</dbReference>
<name>A0ABW1LQ65_9ACTN</name>
<organism evidence="1 2">
    <name type="scientific">Nocardioides hankookensis</name>
    <dbReference type="NCBI Taxonomy" id="443157"/>
    <lineage>
        <taxon>Bacteria</taxon>
        <taxon>Bacillati</taxon>
        <taxon>Actinomycetota</taxon>
        <taxon>Actinomycetes</taxon>
        <taxon>Propionibacteriales</taxon>
        <taxon>Nocardioidaceae</taxon>
        <taxon>Nocardioides</taxon>
    </lineage>
</organism>
<reference evidence="2" key="1">
    <citation type="journal article" date="2019" name="Int. J. Syst. Evol. Microbiol.">
        <title>The Global Catalogue of Microorganisms (GCM) 10K type strain sequencing project: providing services to taxonomists for standard genome sequencing and annotation.</title>
        <authorList>
            <consortium name="The Broad Institute Genomics Platform"/>
            <consortium name="The Broad Institute Genome Sequencing Center for Infectious Disease"/>
            <person name="Wu L."/>
            <person name="Ma J."/>
        </authorList>
    </citation>
    <scope>NUCLEOTIDE SEQUENCE [LARGE SCALE GENOMIC DNA]</scope>
    <source>
        <strain evidence="2">CCUG 54522</strain>
    </source>
</reference>
<dbReference type="RefSeq" id="WP_379159174.1">
    <property type="nucleotide sequence ID" value="NZ_JBHSRJ010000009.1"/>
</dbReference>
<dbReference type="SUPFAM" id="SSF141571">
    <property type="entry name" value="Pentapeptide repeat-like"/>
    <property type="match status" value="1"/>
</dbReference>
<dbReference type="EMBL" id="JBHSRJ010000009">
    <property type="protein sequence ID" value="MFC6045626.1"/>
    <property type="molecule type" value="Genomic_DNA"/>
</dbReference>
<proteinExistence type="predicted"/>
<protein>
    <submittedName>
        <fullName evidence="1">Pentapeptide repeat-containing protein</fullName>
    </submittedName>
</protein>
<dbReference type="InterPro" id="IPR001646">
    <property type="entry name" value="5peptide_repeat"/>
</dbReference>
<comment type="caution">
    <text evidence="1">The sequence shown here is derived from an EMBL/GenBank/DDBJ whole genome shotgun (WGS) entry which is preliminary data.</text>
</comment>
<dbReference type="Gene3D" id="2.160.20.80">
    <property type="entry name" value="E3 ubiquitin-protein ligase SopA"/>
    <property type="match status" value="1"/>
</dbReference>
<dbReference type="Pfam" id="PF13599">
    <property type="entry name" value="Pentapeptide_4"/>
    <property type="match status" value="1"/>
</dbReference>
<accession>A0ABW1LQ65</accession>
<keyword evidence="2" id="KW-1185">Reference proteome</keyword>
<evidence type="ECO:0000313" key="1">
    <source>
        <dbReference type="EMBL" id="MFC6045626.1"/>
    </source>
</evidence>